<dbReference type="InterPro" id="IPR011990">
    <property type="entry name" value="TPR-like_helical_dom_sf"/>
</dbReference>
<dbReference type="EMBL" id="MU155443">
    <property type="protein sequence ID" value="KAF9473430.1"/>
    <property type="molecule type" value="Genomic_DNA"/>
</dbReference>
<dbReference type="SMART" id="SM00028">
    <property type="entry name" value="TPR"/>
    <property type="match status" value="3"/>
</dbReference>
<feature type="compositionally biased region" description="Basic and acidic residues" evidence="6">
    <location>
        <begin position="250"/>
        <end position="264"/>
    </location>
</feature>
<evidence type="ECO:0000259" key="7">
    <source>
        <dbReference type="Pfam" id="PF13877"/>
    </source>
</evidence>
<dbReference type="InterPro" id="IPR051966">
    <property type="entry name" value="RPAP3"/>
</dbReference>
<keyword evidence="1" id="KW-0677">Repeat</keyword>
<feature type="domain" description="RNA-polymerase II-associated protein 3-like C-terminal" evidence="7">
    <location>
        <begin position="364"/>
        <end position="458"/>
    </location>
</feature>
<dbReference type="OrthoDB" id="629492at2759"/>
<evidence type="ECO:0000256" key="1">
    <source>
        <dbReference type="ARBA" id="ARBA00022737"/>
    </source>
</evidence>
<keyword evidence="9" id="KW-1185">Reference proteome</keyword>
<dbReference type="PROSITE" id="PS50005">
    <property type="entry name" value="TPR"/>
    <property type="match status" value="1"/>
</dbReference>
<dbReference type="PANTHER" id="PTHR46423:SF1">
    <property type="entry name" value="RNA POLYMERASE II-ASSOCIATED PROTEIN 3"/>
    <property type="match status" value="1"/>
</dbReference>
<evidence type="ECO:0000256" key="2">
    <source>
        <dbReference type="ARBA" id="ARBA00022803"/>
    </source>
</evidence>
<evidence type="ECO:0000313" key="9">
    <source>
        <dbReference type="Proteomes" id="UP000807469"/>
    </source>
</evidence>
<feature type="compositionally biased region" description="Basic and acidic residues" evidence="6">
    <location>
        <begin position="274"/>
        <end position="283"/>
    </location>
</feature>
<proteinExistence type="inferred from homology"/>
<dbReference type="SUPFAM" id="SSF48452">
    <property type="entry name" value="TPR-like"/>
    <property type="match status" value="1"/>
</dbReference>
<dbReference type="Pfam" id="PF13877">
    <property type="entry name" value="RPAP3_C"/>
    <property type="match status" value="1"/>
</dbReference>
<organism evidence="8 9">
    <name type="scientific">Pholiota conissans</name>
    <dbReference type="NCBI Taxonomy" id="109636"/>
    <lineage>
        <taxon>Eukaryota</taxon>
        <taxon>Fungi</taxon>
        <taxon>Dikarya</taxon>
        <taxon>Basidiomycota</taxon>
        <taxon>Agaricomycotina</taxon>
        <taxon>Agaricomycetes</taxon>
        <taxon>Agaricomycetidae</taxon>
        <taxon>Agaricales</taxon>
        <taxon>Agaricineae</taxon>
        <taxon>Strophariaceae</taxon>
        <taxon>Pholiota</taxon>
    </lineage>
</organism>
<feature type="compositionally biased region" description="Low complexity" evidence="6">
    <location>
        <begin position="170"/>
        <end position="201"/>
    </location>
</feature>
<keyword evidence="2 5" id="KW-0802">TPR repeat</keyword>
<accession>A0A9P5YRJ2</accession>
<feature type="region of interest" description="Disordered" evidence="6">
    <location>
        <begin position="330"/>
        <end position="358"/>
    </location>
</feature>
<dbReference type="AlphaFoldDB" id="A0A9P5YRJ2"/>
<dbReference type="InterPro" id="IPR019734">
    <property type="entry name" value="TPR_rpt"/>
</dbReference>
<gene>
    <name evidence="8" type="ORF">BDN70DRAFT_899772</name>
</gene>
<feature type="region of interest" description="Disordered" evidence="6">
    <location>
        <begin position="162"/>
        <end position="297"/>
    </location>
</feature>
<dbReference type="Proteomes" id="UP000807469">
    <property type="component" value="Unassembled WGS sequence"/>
</dbReference>
<evidence type="ECO:0000256" key="3">
    <source>
        <dbReference type="ARBA" id="ARBA00038275"/>
    </source>
</evidence>
<comment type="similarity">
    <text evidence="3">Belongs to the RPAP3 family.</text>
</comment>
<dbReference type="GO" id="GO:0101031">
    <property type="term" value="C:protein folding chaperone complex"/>
    <property type="evidence" value="ECO:0007669"/>
    <property type="project" value="TreeGrafter"/>
</dbReference>
<name>A0A9P5YRJ2_9AGAR</name>
<feature type="repeat" description="TPR" evidence="5">
    <location>
        <begin position="74"/>
        <end position="107"/>
    </location>
</feature>
<evidence type="ECO:0000313" key="8">
    <source>
        <dbReference type="EMBL" id="KAF9473430.1"/>
    </source>
</evidence>
<feature type="compositionally biased region" description="Polar residues" evidence="6">
    <location>
        <begin position="219"/>
        <end position="232"/>
    </location>
</feature>
<reference evidence="8" key="1">
    <citation type="submission" date="2020-11" db="EMBL/GenBank/DDBJ databases">
        <authorList>
            <consortium name="DOE Joint Genome Institute"/>
            <person name="Ahrendt S."/>
            <person name="Riley R."/>
            <person name="Andreopoulos W."/>
            <person name="Labutti K."/>
            <person name="Pangilinan J."/>
            <person name="Ruiz-Duenas F.J."/>
            <person name="Barrasa J.M."/>
            <person name="Sanchez-Garcia M."/>
            <person name="Camarero S."/>
            <person name="Miyauchi S."/>
            <person name="Serrano A."/>
            <person name="Linde D."/>
            <person name="Babiker R."/>
            <person name="Drula E."/>
            <person name="Ayuso-Fernandez I."/>
            <person name="Pacheco R."/>
            <person name="Padilla G."/>
            <person name="Ferreira P."/>
            <person name="Barriuso J."/>
            <person name="Kellner H."/>
            <person name="Castanera R."/>
            <person name="Alfaro M."/>
            <person name="Ramirez L."/>
            <person name="Pisabarro A.G."/>
            <person name="Kuo A."/>
            <person name="Tritt A."/>
            <person name="Lipzen A."/>
            <person name="He G."/>
            <person name="Yan M."/>
            <person name="Ng V."/>
            <person name="Cullen D."/>
            <person name="Martin F."/>
            <person name="Rosso M.-N."/>
            <person name="Henrissat B."/>
            <person name="Hibbett D."/>
            <person name="Martinez A.T."/>
            <person name="Grigoriev I.V."/>
        </authorList>
    </citation>
    <scope>NUCLEOTIDE SEQUENCE</scope>
    <source>
        <strain evidence="8">CIRM-BRFM 674</strain>
    </source>
</reference>
<sequence>MSNPKAQAAKDKGNVAFKAGDYPMAIGHYTSAILADGRDPTYPLNRAAAYLKLGKNEDAERDCNTVLNLSSNNVKALFRRGQARVGMEKLLEAQKDFNEVVRVEPANASAQEELKKVAILIKNEKAKKSKAPILPVQASLDPALNTKRRRVPIKIIDASGNIVNTSHQDAPATASTSTTPKSQPQSTAAPAPSPAKSALPTSKDKATPLPVSKSDTLEPISSRSLKPSSGASPETPPVPPAFSAAAAAFKPEEKEPSKGNEKQTPKATTTSFQDAKKARESARPSRAGGGIFRSSGQNTIFASRGGEEGLTKSGIEEMVEVSEEKVKVKTPATSIKSEEPAVGATSAPVAQSPLDTASSTGMKAPATYFDFNRTWHSFRSPEERWALLNTIPPTKLPTLCQTSLEPALLISVLDVFLTLLTAHPGDTALSSKVLEYMQNLARIPRFGTLVLFLSKPEKEVAKGVWGLLGVEPAGSWKAVGY</sequence>
<dbReference type="PANTHER" id="PTHR46423">
    <property type="entry name" value="RNA POLYMERASE II-ASSOCIATED PROTEIN 3"/>
    <property type="match status" value="1"/>
</dbReference>
<evidence type="ECO:0000256" key="6">
    <source>
        <dbReference type="SAM" id="MobiDB-lite"/>
    </source>
</evidence>
<dbReference type="InterPro" id="IPR025986">
    <property type="entry name" value="RPAP3-like_C"/>
</dbReference>
<evidence type="ECO:0000256" key="5">
    <source>
        <dbReference type="PROSITE-ProRule" id="PRU00339"/>
    </source>
</evidence>
<dbReference type="Gene3D" id="1.25.40.10">
    <property type="entry name" value="Tetratricopeptide repeat domain"/>
    <property type="match status" value="1"/>
</dbReference>
<protein>
    <recommendedName>
        <fullName evidence="4">RNA polymerase II-associated protein 3</fullName>
    </recommendedName>
</protein>
<comment type="caution">
    <text evidence="8">The sequence shown here is derived from an EMBL/GenBank/DDBJ whole genome shotgun (WGS) entry which is preliminary data.</text>
</comment>
<evidence type="ECO:0000256" key="4">
    <source>
        <dbReference type="ARBA" id="ARBA00040133"/>
    </source>
</evidence>